<evidence type="ECO:0000313" key="2">
    <source>
        <dbReference type="Proteomes" id="UP000192569"/>
    </source>
</evidence>
<protein>
    <submittedName>
        <fullName evidence="1">Uncharacterized protein</fullName>
    </submittedName>
</protein>
<organism evidence="1 2">
    <name type="scientific">Thermanaeromonas toyohensis ToBE</name>
    <dbReference type="NCBI Taxonomy" id="698762"/>
    <lineage>
        <taxon>Bacteria</taxon>
        <taxon>Bacillati</taxon>
        <taxon>Bacillota</taxon>
        <taxon>Clostridia</taxon>
        <taxon>Neomoorellales</taxon>
        <taxon>Neomoorellaceae</taxon>
        <taxon>Thermanaeromonas</taxon>
    </lineage>
</organism>
<proteinExistence type="predicted"/>
<reference evidence="1 2" key="1">
    <citation type="submission" date="2017-04" db="EMBL/GenBank/DDBJ databases">
        <authorList>
            <person name="Afonso C.L."/>
            <person name="Miller P.J."/>
            <person name="Scott M.A."/>
            <person name="Spackman E."/>
            <person name="Goraichik I."/>
            <person name="Dimitrov K.M."/>
            <person name="Suarez D.L."/>
            <person name="Swayne D.E."/>
        </authorList>
    </citation>
    <scope>NUCLEOTIDE SEQUENCE [LARGE SCALE GENOMIC DNA]</scope>
    <source>
        <strain evidence="1 2">ToBE</strain>
    </source>
</reference>
<dbReference type="Proteomes" id="UP000192569">
    <property type="component" value="Chromosome I"/>
</dbReference>
<dbReference type="STRING" id="698762.SAMN00808754_1650"/>
<gene>
    <name evidence="1" type="ORF">SAMN00808754_1650</name>
</gene>
<dbReference type="RefSeq" id="WP_084665262.1">
    <property type="nucleotide sequence ID" value="NZ_LT838272.1"/>
</dbReference>
<dbReference type="EMBL" id="LT838272">
    <property type="protein sequence ID" value="SMB96786.1"/>
    <property type="molecule type" value="Genomic_DNA"/>
</dbReference>
<dbReference type="AlphaFoldDB" id="A0A1W1VTY0"/>
<evidence type="ECO:0000313" key="1">
    <source>
        <dbReference type="EMBL" id="SMB96786.1"/>
    </source>
</evidence>
<accession>A0A1W1VTY0</accession>
<sequence>MGCSYTLSGKIKMSRWACEVLKESTIGFPDDPIPVVEYVKIEYLDGQGQVYLFRQGTECWDEWLDEELVALIARLKDRPGIDFLDCKGKDLEDFGRFYIDCGRWCYVGAEIPPVPPGDDPRWQKV</sequence>
<keyword evidence="2" id="KW-1185">Reference proteome</keyword>
<name>A0A1W1VTY0_9FIRM</name>